<dbReference type="Gene3D" id="2.40.50.960">
    <property type="match status" value="1"/>
</dbReference>
<dbReference type="Proteomes" id="UP000324767">
    <property type="component" value="Unassembled WGS sequence"/>
</dbReference>
<evidence type="ECO:0000256" key="6">
    <source>
        <dbReference type="SAM" id="MobiDB-lite"/>
    </source>
</evidence>
<dbReference type="GO" id="GO:0042162">
    <property type="term" value="F:telomeric DNA binding"/>
    <property type="evidence" value="ECO:0007669"/>
    <property type="project" value="InterPro"/>
</dbReference>
<dbReference type="GO" id="GO:0000781">
    <property type="term" value="C:chromosome, telomeric region"/>
    <property type="evidence" value="ECO:0007669"/>
    <property type="project" value="UniProtKB-SubCell"/>
</dbReference>
<proteinExistence type="predicted"/>
<reference evidence="8 9" key="1">
    <citation type="submission" date="2019-09" db="EMBL/GenBank/DDBJ databases">
        <title>The hologenome of the rock-dwelling lichen Lasallia pustulata.</title>
        <authorList>
            <person name="Greshake Tzovaras B."/>
            <person name="Segers F."/>
            <person name="Bicker A."/>
            <person name="Dal Grande F."/>
            <person name="Otte J."/>
            <person name="Hankeln T."/>
            <person name="Schmitt I."/>
            <person name="Ebersberger I."/>
        </authorList>
    </citation>
    <scope>NUCLEOTIDE SEQUENCE [LARGE SCALE GENOMIC DNA]</scope>
    <source>
        <strain evidence="8">A1-1</strain>
    </source>
</reference>
<feature type="region of interest" description="Disordered" evidence="6">
    <location>
        <begin position="717"/>
        <end position="741"/>
    </location>
</feature>
<name>A0A5M8PNB9_9LECA</name>
<evidence type="ECO:0000256" key="2">
    <source>
        <dbReference type="ARBA" id="ARBA00004574"/>
    </source>
</evidence>
<feature type="compositionally biased region" description="Polar residues" evidence="6">
    <location>
        <begin position="237"/>
        <end position="246"/>
    </location>
</feature>
<feature type="domain" description="Shelterin complex subunit TPP1/Est3" evidence="7">
    <location>
        <begin position="4"/>
        <end position="149"/>
    </location>
</feature>
<evidence type="ECO:0000256" key="1">
    <source>
        <dbReference type="ARBA" id="ARBA00004123"/>
    </source>
</evidence>
<feature type="region of interest" description="Disordered" evidence="6">
    <location>
        <begin position="173"/>
        <end position="260"/>
    </location>
</feature>
<dbReference type="InterPro" id="IPR019437">
    <property type="entry name" value="TPP1/Est3"/>
</dbReference>
<evidence type="ECO:0000313" key="9">
    <source>
        <dbReference type="Proteomes" id="UP000324767"/>
    </source>
</evidence>
<keyword evidence="4" id="KW-0779">Telomere</keyword>
<accession>A0A5M8PNB9</accession>
<feature type="compositionally biased region" description="Polar residues" evidence="6">
    <location>
        <begin position="636"/>
        <end position="652"/>
    </location>
</feature>
<gene>
    <name evidence="8" type="ORF">FRX48_05862</name>
</gene>
<comment type="caution">
    <text evidence="8">The sequence shown here is derived from an EMBL/GenBank/DDBJ whole genome shotgun (WGS) entry which is preliminary data.</text>
</comment>
<organism evidence="8 9">
    <name type="scientific">Lasallia pustulata</name>
    <dbReference type="NCBI Taxonomy" id="136370"/>
    <lineage>
        <taxon>Eukaryota</taxon>
        <taxon>Fungi</taxon>
        <taxon>Dikarya</taxon>
        <taxon>Ascomycota</taxon>
        <taxon>Pezizomycotina</taxon>
        <taxon>Lecanoromycetes</taxon>
        <taxon>OSLEUM clade</taxon>
        <taxon>Umbilicariomycetidae</taxon>
        <taxon>Umbilicariales</taxon>
        <taxon>Umbilicariaceae</taxon>
        <taxon>Lasallia</taxon>
    </lineage>
</organism>
<dbReference type="GO" id="GO:0005697">
    <property type="term" value="C:telomerase holoenzyme complex"/>
    <property type="evidence" value="ECO:0007669"/>
    <property type="project" value="InterPro"/>
</dbReference>
<feature type="compositionally biased region" description="Basic and acidic residues" evidence="6">
    <location>
        <begin position="224"/>
        <end position="236"/>
    </location>
</feature>
<keyword evidence="5" id="KW-0539">Nucleus</keyword>
<dbReference type="Pfam" id="PF10341">
    <property type="entry name" value="TPP1"/>
    <property type="match status" value="1"/>
</dbReference>
<keyword evidence="3" id="KW-0158">Chromosome</keyword>
<feature type="region of interest" description="Disordered" evidence="6">
    <location>
        <begin position="487"/>
        <end position="617"/>
    </location>
</feature>
<comment type="subcellular location">
    <subcellularLocation>
        <location evidence="2">Chromosome</location>
        <location evidence="2">Telomere</location>
    </subcellularLocation>
    <subcellularLocation>
        <location evidence="1">Nucleus</location>
    </subcellularLocation>
</comment>
<evidence type="ECO:0000256" key="4">
    <source>
        <dbReference type="ARBA" id="ARBA00022895"/>
    </source>
</evidence>
<feature type="compositionally biased region" description="Acidic residues" evidence="6">
    <location>
        <begin position="518"/>
        <end position="528"/>
    </location>
</feature>
<dbReference type="EMBL" id="VXIT01000009">
    <property type="protein sequence ID" value="KAA6410440.1"/>
    <property type="molecule type" value="Genomic_DNA"/>
</dbReference>
<feature type="region of interest" description="Disordered" evidence="6">
    <location>
        <begin position="1180"/>
        <end position="1204"/>
    </location>
</feature>
<feature type="region of interest" description="Disordered" evidence="6">
    <location>
        <begin position="1099"/>
        <end position="1168"/>
    </location>
</feature>
<evidence type="ECO:0000313" key="8">
    <source>
        <dbReference type="EMBL" id="KAA6410440.1"/>
    </source>
</evidence>
<evidence type="ECO:0000256" key="3">
    <source>
        <dbReference type="ARBA" id="ARBA00022454"/>
    </source>
</evidence>
<protein>
    <recommendedName>
        <fullName evidence="7">Shelterin complex subunit TPP1/Est3 domain-containing protein</fullName>
    </recommendedName>
</protein>
<feature type="compositionally biased region" description="Polar residues" evidence="6">
    <location>
        <begin position="597"/>
        <end position="606"/>
    </location>
</feature>
<evidence type="ECO:0000256" key="5">
    <source>
        <dbReference type="ARBA" id="ARBA00023242"/>
    </source>
</evidence>
<dbReference type="OrthoDB" id="3538943at2759"/>
<feature type="compositionally biased region" description="Basic and acidic residues" evidence="6">
    <location>
        <begin position="1147"/>
        <end position="1156"/>
    </location>
</feature>
<dbReference type="GO" id="GO:0007004">
    <property type="term" value="P:telomere maintenance via telomerase"/>
    <property type="evidence" value="ECO:0007669"/>
    <property type="project" value="InterPro"/>
</dbReference>
<sequence>MDVLRPWIGLAVQCELDAAVQWRKNTVDNAQSEAVGEVTYEDDGSNLRVASHRVGVVQIIEFQTYEEPIQAVVSDSQTSIQVIFAASSVSKYTAVARKRITDGTRGGLVQIRAFEIVATHLGPKQSRLKLLIKDFQSLGCDGSGTFGNPLPIGSKQNISAAMNQLGELRAQAYTRRQPQSDSHDDPSASDIRSQAADGASDNDGTDVVTQAAFATQSKRAKYKGRSELGRPPEGKNDTITTITNSPPGKPSVSLSRPGIASDSNRKALLDLLKSKNKPGRFPMSNVIADPSFNQGLSRASAQGIEDSIKASEKNNSALAPSLAHNEASGQTIVTDRDFMATRLADTKALKSPGSVKGSFYRNFETAYPAALISQSLVVDSGSTMYQSSTDLSIERPNRAVIDSFDILPTGLDTSPLKTNGTSNDDEEHPWKGMRRISRRDVIISRDQQALLDRQNSWLPPEPGHRGPVANVPIAVLQSLNTLAEHRATQAGRAKGNRQPSESLDGRLVIESTQNSISSDEESEEEQESDVPVSSSEWPPSSPPPVLKRNELPPDSSPASGKLPAMNGMEQSKAKPGGGLLVTFRRGSSLSPHDEPAQYQTSGNSPQPGRFPEEQGLKHDESDIVSITGPLHNTIEQPSIQTTTGSNPQQGSWAHQLDTAARVQTVSRDVTPSKRSAQAGLAAENIIEVLSDADQMSDSDNSLLETSVPLALGDQPTEVDAVSGSRTGSAHAYPSTVSQGSKPVIQVKRTPKRSATFDEEVLVNQQIQSEVDAQSLRSASVSSSKYEPVFPDSGVIQPLPAMQALGQSAIQLMPSKSPVKSGSDTKRKADDHGILSPNITKRRKRFKPFSAFNFSQDQQEIQDPSVLARQQRREFFASRKGLVLQSNADFSNEAHEDKAQEAKHLITGLPEVSKDAEDVVMSPDHQIVEMNLSSELSQNHDTTFEPKMKALEALEEGRPLLSQPIILEPTLKVPRTAVIEGVEDHAVKASETGAAGASTASSIHDRFRATYSEYTGDLKHFIAMAKKIDTLRSEDRMEHPSLWDDFIVRHKIEYRQYLLDCTEKAEDPIAYERFYRNEIDEPKFTKEVVTPSILADVLALAGPPSHTGQPRRSGAERYPVSTSSNQAPAGHRPTSSRDEGTIDITADSQEHRTRVEPEIPTPVRSAKKGPRPLLWAKPAVKSELSPPVRRKATPGSPVSSRSLPLPVPLQTSLKPPMAAAGSPLRPISARSDVSPAVAERKEQVKAGHSSTVVKNGHLRTAQQERSSVTDRLDTTSNNRVVEEGTPLSTADWWTDVNAPFKSFVRAYVSIESGKGNSFAKAGVQGHQKLGRIDSEGLVRPREKELDVLSWKV</sequence>
<feature type="region of interest" description="Disordered" evidence="6">
    <location>
        <begin position="636"/>
        <end position="655"/>
    </location>
</feature>
<evidence type="ECO:0000259" key="7">
    <source>
        <dbReference type="Pfam" id="PF10341"/>
    </source>
</evidence>
<feature type="compositionally biased region" description="Low complexity" evidence="6">
    <location>
        <begin position="529"/>
        <end position="538"/>
    </location>
</feature>